<comment type="caution">
    <text evidence="3">The sequence shown here is derived from an EMBL/GenBank/DDBJ whole genome shotgun (WGS) entry which is preliminary data.</text>
</comment>
<evidence type="ECO:0000313" key="4">
    <source>
        <dbReference type="Proteomes" id="UP000307140"/>
    </source>
</evidence>
<evidence type="ECO:0000256" key="2">
    <source>
        <dbReference type="SAM" id="SignalP"/>
    </source>
</evidence>
<dbReference type="RefSeq" id="WP_138537546.1">
    <property type="nucleotide sequence ID" value="NZ_VANR01000008.1"/>
</dbReference>
<dbReference type="Proteomes" id="UP000307140">
    <property type="component" value="Unassembled WGS sequence"/>
</dbReference>
<name>A0A5S3N1N8_9FLAO</name>
<accession>A0A5S3N1N8</accession>
<feature type="chain" id="PRO_5024429766" description="Periplasmic heavy metal sensor" evidence="2">
    <location>
        <begin position="21"/>
        <end position="180"/>
    </location>
</feature>
<feature type="compositionally biased region" description="Polar residues" evidence="1">
    <location>
        <begin position="157"/>
        <end position="170"/>
    </location>
</feature>
<evidence type="ECO:0008006" key="5">
    <source>
        <dbReference type="Google" id="ProtNLM"/>
    </source>
</evidence>
<organism evidence="3 4">
    <name type="scientific">Polaribacter aestuariivivens</name>
    <dbReference type="NCBI Taxonomy" id="2304626"/>
    <lineage>
        <taxon>Bacteria</taxon>
        <taxon>Pseudomonadati</taxon>
        <taxon>Bacteroidota</taxon>
        <taxon>Flavobacteriia</taxon>
        <taxon>Flavobacteriales</taxon>
        <taxon>Flavobacteriaceae</taxon>
    </lineage>
</organism>
<keyword evidence="4" id="KW-1185">Reference proteome</keyword>
<reference evidence="3 4" key="1">
    <citation type="submission" date="2019-05" db="EMBL/GenBank/DDBJ databases">
        <title>Polaribacter aestuariivivens sp. nov., isolated from a tidal flat.</title>
        <authorList>
            <person name="Yoon J.-H."/>
        </authorList>
    </citation>
    <scope>NUCLEOTIDE SEQUENCE [LARGE SCALE GENOMIC DNA]</scope>
    <source>
        <strain evidence="3 4">DBTF-3</strain>
    </source>
</reference>
<dbReference type="OrthoDB" id="1443261at2"/>
<sequence length="180" mass="20956">MKNILILIVLFLGFSSVAQEAPEMAKYDAKNAANIFYYNYFEVPEKIKVKDDVLKAKVFKSLRSYNDKIKNISFLNFQKLQDLEVTVNSLGKQLYTNADLRNKVRTQIETTILPIRDSIGKLEKVLNSDFEEILSRRQYKKWIKYQKAQKRKLLPETSKTNSAREPSNINRRGLGGGRRF</sequence>
<keyword evidence="2" id="KW-0732">Signal</keyword>
<evidence type="ECO:0000313" key="3">
    <source>
        <dbReference type="EMBL" id="TMM28672.1"/>
    </source>
</evidence>
<protein>
    <recommendedName>
        <fullName evidence="5">Periplasmic heavy metal sensor</fullName>
    </recommendedName>
</protein>
<proteinExistence type="predicted"/>
<feature type="region of interest" description="Disordered" evidence="1">
    <location>
        <begin position="153"/>
        <end position="180"/>
    </location>
</feature>
<dbReference type="AlphaFoldDB" id="A0A5S3N1N8"/>
<feature type="signal peptide" evidence="2">
    <location>
        <begin position="1"/>
        <end position="20"/>
    </location>
</feature>
<evidence type="ECO:0000256" key="1">
    <source>
        <dbReference type="SAM" id="MobiDB-lite"/>
    </source>
</evidence>
<gene>
    <name evidence="3" type="ORF">FDT66_13805</name>
</gene>
<dbReference type="EMBL" id="VANR01000008">
    <property type="protein sequence ID" value="TMM28672.1"/>
    <property type="molecule type" value="Genomic_DNA"/>
</dbReference>